<dbReference type="Gene3D" id="3.40.50.300">
    <property type="entry name" value="P-loop containing nucleotide triphosphate hydrolases"/>
    <property type="match status" value="1"/>
</dbReference>
<evidence type="ECO:0000313" key="2">
    <source>
        <dbReference type="EMBL" id="EGC30074.1"/>
    </source>
</evidence>
<dbReference type="FunFam" id="3.40.50.300:FF:002610">
    <property type="entry name" value="Deoxyguanosine kinase/deoxyadenosine kinase subunit, putative"/>
    <property type="match status" value="1"/>
</dbReference>
<reference evidence="3" key="1">
    <citation type="journal article" date="2011" name="Genome Biol.">
        <title>Comparative genomics of the social amoebae Dictyostelium discoideum and Dictyostelium purpureum.</title>
        <authorList>
            <consortium name="US DOE Joint Genome Institute (JGI-PGF)"/>
            <person name="Sucgang R."/>
            <person name="Kuo A."/>
            <person name="Tian X."/>
            <person name="Salerno W."/>
            <person name="Parikh A."/>
            <person name="Feasley C.L."/>
            <person name="Dalin E."/>
            <person name="Tu H."/>
            <person name="Huang E."/>
            <person name="Barry K."/>
            <person name="Lindquist E."/>
            <person name="Shapiro H."/>
            <person name="Bruce D."/>
            <person name="Schmutz J."/>
            <person name="Salamov A."/>
            <person name="Fey P."/>
            <person name="Gaudet P."/>
            <person name="Anjard C."/>
            <person name="Babu M.M."/>
            <person name="Basu S."/>
            <person name="Bushmanova Y."/>
            <person name="van der Wel H."/>
            <person name="Katoh-Kurasawa M."/>
            <person name="Dinh C."/>
            <person name="Coutinho P.M."/>
            <person name="Saito T."/>
            <person name="Elias M."/>
            <person name="Schaap P."/>
            <person name="Kay R.R."/>
            <person name="Henrissat B."/>
            <person name="Eichinger L."/>
            <person name="Rivero F."/>
            <person name="Putnam N.H."/>
            <person name="West C.M."/>
            <person name="Loomis W.F."/>
            <person name="Chisholm R.L."/>
            <person name="Shaulsky G."/>
            <person name="Strassmann J.E."/>
            <person name="Queller D.C."/>
            <person name="Kuspa A."/>
            <person name="Grigoriev I.V."/>
        </authorList>
    </citation>
    <scope>NUCLEOTIDE SEQUENCE [LARGE SCALE GENOMIC DNA]</scope>
    <source>
        <strain evidence="3">QSDP1</strain>
    </source>
</reference>
<dbReference type="InterPro" id="IPR031314">
    <property type="entry name" value="DNK_dom"/>
</dbReference>
<dbReference type="GeneID" id="10511252"/>
<dbReference type="GO" id="GO:0006180">
    <property type="term" value="P:deoxyguanosine salvage"/>
    <property type="evidence" value="ECO:0007669"/>
    <property type="project" value="EnsemblProtists"/>
</dbReference>
<dbReference type="eggNOG" id="KOG3877">
    <property type="taxonomic scope" value="Eukaryota"/>
</dbReference>
<dbReference type="EMBL" id="GL871361">
    <property type="protein sequence ID" value="EGC30074.1"/>
    <property type="molecule type" value="Genomic_DNA"/>
</dbReference>
<evidence type="ECO:0000259" key="1">
    <source>
        <dbReference type="Pfam" id="PF01712"/>
    </source>
</evidence>
<dbReference type="FunCoup" id="F1A160">
    <property type="interactions" value="114"/>
</dbReference>
<dbReference type="AlphaFoldDB" id="F1A160"/>
<dbReference type="Pfam" id="PF01712">
    <property type="entry name" value="dNK"/>
    <property type="match status" value="1"/>
</dbReference>
<sequence>MFRRSLIYMISNKMVVPTSTTASKISDFSNSFSKIIILEGNISAGKTFLASKLGDILGYKVFFEPTTTNPFLESFYKDPKKYALIMQLWLLNQRYNTYLNALQYSIENDRGVILDRSVYSDWVFAENCRLEGLINEDGFKEYSRKREHFLSNIPIPNTTLYLDVNPKECLSRIQNRKRDCELSIPLSYLEGLDSCYKSFLKEMKLKGSNVIVRDWNNFGDPLNIIKEINSTNVYSNSIDRKALLDLESIRQLINETESEKINLSEQNFFLNESKNRKNLV</sequence>
<dbReference type="GO" id="GO:0045271">
    <property type="term" value="C:respiratory chain complex I"/>
    <property type="evidence" value="ECO:0000318"/>
    <property type="project" value="GO_Central"/>
</dbReference>
<dbReference type="InParanoid" id="F1A160"/>
<accession>F1A160</accession>
<feature type="domain" description="Deoxynucleoside kinase" evidence="1">
    <location>
        <begin position="36"/>
        <end position="217"/>
    </location>
</feature>
<dbReference type="OrthoDB" id="17400at2759"/>
<dbReference type="InterPro" id="IPR050566">
    <property type="entry name" value="Deoxyribonucleoside_kinase"/>
</dbReference>
<dbReference type="PANTHER" id="PTHR10513">
    <property type="entry name" value="DEOXYNUCLEOSIDE KINASE"/>
    <property type="match status" value="1"/>
</dbReference>
<dbReference type="STRING" id="5786.F1A160"/>
<dbReference type="GO" id="GO:0005737">
    <property type="term" value="C:cytoplasm"/>
    <property type="evidence" value="ECO:0000318"/>
    <property type="project" value="GO_Central"/>
</dbReference>
<dbReference type="InterPro" id="IPR027417">
    <property type="entry name" value="P-loop_NTPase"/>
</dbReference>
<dbReference type="KEGG" id="dpp:DICPUDRAFT_41960"/>
<dbReference type="VEuPathDB" id="AmoebaDB:DICPUDRAFT_41960"/>
<dbReference type="Proteomes" id="UP000001064">
    <property type="component" value="Unassembled WGS sequence"/>
</dbReference>
<keyword evidence="3" id="KW-1185">Reference proteome</keyword>
<dbReference type="GO" id="GO:0005739">
    <property type="term" value="C:mitochondrion"/>
    <property type="evidence" value="ECO:0007669"/>
    <property type="project" value="GOC"/>
</dbReference>
<proteinExistence type="predicted"/>
<dbReference type="OMA" id="KYALIMQ"/>
<dbReference type="PANTHER" id="PTHR10513:SF15">
    <property type="entry name" value="NADH DEHYDROGENASE [UBIQUINONE] 1 ALPHA SUBCOMPLEX SUBUNIT 10, MITOCHONDRIAL"/>
    <property type="match status" value="1"/>
</dbReference>
<dbReference type="RefSeq" id="XP_003293404.1">
    <property type="nucleotide sequence ID" value="XM_003293356.1"/>
</dbReference>
<evidence type="ECO:0000313" key="3">
    <source>
        <dbReference type="Proteomes" id="UP000001064"/>
    </source>
</evidence>
<gene>
    <name evidence="2" type="ORF">DICPUDRAFT_41960</name>
</gene>
<protein>
    <recommendedName>
        <fullName evidence="1">Deoxynucleoside kinase domain-containing protein</fullName>
    </recommendedName>
</protein>
<dbReference type="GO" id="GO:0004138">
    <property type="term" value="F:deoxyguanosine kinase activity"/>
    <property type="evidence" value="ECO:0007669"/>
    <property type="project" value="EnsemblProtists"/>
</dbReference>
<organism evidence="2 3">
    <name type="scientific">Dictyostelium purpureum</name>
    <name type="common">Slime mold</name>
    <dbReference type="NCBI Taxonomy" id="5786"/>
    <lineage>
        <taxon>Eukaryota</taxon>
        <taxon>Amoebozoa</taxon>
        <taxon>Evosea</taxon>
        <taxon>Eumycetozoa</taxon>
        <taxon>Dictyostelia</taxon>
        <taxon>Dictyosteliales</taxon>
        <taxon>Dictyosteliaceae</taxon>
        <taxon>Dictyostelium</taxon>
    </lineage>
</organism>
<name>F1A160_DICPU</name>
<dbReference type="CDD" id="cd01673">
    <property type="entry name" value="dNK"/>
    <property type="match status" value="1"/>
</dbReference>
<dbReference type="SUPFAM" id="SSF52540">
    <property type="entry name" value="P-loop containing nucleoside triphosphate hydrolases"/>
    <property type="match status" value="1"/>
</dbReference>
<dbReference type="GO" id="GO:0006120">
    <property type="term" value="P:mitochondrial electron transport, NADH to ubiquinone"/>
    <property type="evidence" value="ECO:0000318"/>
    <property type="project" value="GO_Central"/>
</dbReference>